<evidence type="ECO:0000256" key="5">
    <source>
        <dbReference type="ARBA" id="ARBA00023204"/>
    </source>
</evidence>
<keyword evidence="3" id="KW-0227">DNA damage</keyword>
<dbReference type="PANTHER" id="PTHR46239:SF1">
    <property type="entry name" value="DNA REPAIR PROTEIN RAD51 HOMOLOG 3"/>
    <property type="match status" value="1"/>
</dbReference>
<reference evidence="9" key="1">
    <citation type="submission" date="2020-07" db="EMBL/GenBank/DDBJ databases">
        <title>The High-quality genome of the commercially important snow crab, Chionoecetes opilio.</title>
        <authorList>
            <person name="Jeong J.-H."/>
            <person name="Ryu S."/>
        </authorList>
    </citation>
    <scope>NUCLEOTIDE SEQUENCE</scope>
    <source>
        <strain evidence="9">MADBK_172401_WGS</strain>
        <tissue evidence="9">Digestive gland</tissue>
    </source>
</reference>
<gene>
    <name evidence="9" type="primary">Rad51c_2</name>
    <name evidence="9" type="ORF">GWK47_047216</name>
</gene>
<dbReference type="EMBL" id="JACEEZ010011908">
    <property type="protein sequence ID" value="KAG0721068.1"/>
    <property type="molecule type" value="Genomic_DNA"/>
</dbReference>
<evidence type="ECO:0000259" key="8">
    <source>
        <dbReference type="PROSITE" id="PS50162"/>
    </source>
</evidence>
<keyword evidence="5" id="KW-0234">DNA repair</keyword>
<evidence type="ECO:0000313" key="9">
    <source>
        <dbReference type="EMBL" id="KAG0721068.1"/>
    </source>
</evidence>
<keyword evidence="10" id="KW-1185">Reference proteome</keyword>
<dbReference type="GO" id="GO:0008821">
    <property type="term" value="F:crossover junction DNA endonuclease activity"/>
    <property type="evidence" value="ECO:0007669"/>
    <property type="project" value="TreeGrafter"/>
</dbReference>
<proteinExistence type="predicted"/>
<dbReference type="InterPro" id="IPR027417">
    <property type="entry name" value="P-loop_NTPase"/>
</dbReference>
<dbReference type="OrthoDB" id="5957327at2759"/>
<name>A0A8J5CGH1_CHIOP</name>
<dbReference type="AlphaFoldDB" id="A0A8J5CGH1"/>
<dbReference type="SUPFAM" id="SSF52540">
    <property type="entry name" value="P-loop containing nucleoside triphosphate hydrolases"/>
    <property type="match status" value="1"/>
</dbReference>
<protein>
    <recommendedName>
        <fullName evidence="7">DNA repair protein RAD51 homolog 3</fullName>
    </recommendedName>
</protein>
<dbReference type="InterPro" id="IPR020588">
    <property type="entry name" value="RecA_ATP-bd"/>
</dbReference>
<keyword evidence="2" id="KW-0547">Nucleotide-binding</keyword>
<evidence type="ECO:0000256" key="7">
    <source>
        <dbReference type="ARBA" id="ARBA00040674"/>
    </source>
</evidence>
<dbReference type="GO" id="GO:0007131">
    <property type="term" value="P:reciprocal meiotic recombination"/>
    <property type="evidence" value="ECO:0007669"/>
    <property type="project" value="TreeGrafter"/>
</dbReference>
<dbReference type="GO" id="GO:0000400">
    <property type="term" value="F:four-way junction DNA binding"/>
    <property type="evidence" value="ECO:0007669"/>
    <property type="project" value="TreeGrafter"/>
</dbReference>
<dbReference type="GO" id="GO:0033063">
    <property type="term" value="C:Rad51B-Rad51C-Rad51D-XRCC2 complex"/>
    <property type="evidence" value="ECO:0007669"/>
    <property type="project" value="TreeGrafter"/>
</dbReference>
<dbReference type="GO" id="GO:0000707">
    <property type="term" value="P:meiotic DNA recombinase assembly"/>
    <property type="evidence" value="ECO:0007669"/>
    <property type="project" value="TreeGrafter"/>
</dbReference>
<comment type="caution">
    <text evidence="9">The sequence shown here is derived from an EMBL/GenBank/DDBJ whole genome shotgun (WGS) entry which is preliminary data.</text>
</comment>
<evidence type="ECO:0000256" key="3">
    <source>
        <dbReference type="ARBA" id="ARBA00022763"/>
    </source>
</evidence>
<feature type="domain" description="RecA family profile 1" evidence="8">
    <location>
        <begin position="83"/>
        <end position="122"/>
    </location>
</feature>
<dbReference type="GO" id="GO:0005657">
    <property type="term" value="C:replication fork"/>
    <property type="evidence" value="ECO:0007669"/>
    <property type="project" value="TreeGrafter"/>
</dbReference>
<keyword evidence="6" id="KW-0539">Nucleus</keyword>
<evidence type="ECO:0000256" key="4">
    <source>
        <dbReference type="ARBA" id="ARBA00022840"/>
    </source>
</evidence>
<dbReference type="GO" id="GO:0140664">
    <property type="term" value="F:ATP-dependent DNA damage sensor activity"/>
    <property type="evidence" value="ECO:0007669"/>
    <property type="project" value="InterPro"/>
</dbReference>
<evidence type="ECO:0000256" key="2">
    <source>
        <dbReference type="ARBA" id="ARBA00022741"/>
    </source>
</evidence>
<dbReference type="GO" id="GO:0005524">
    <property type="term" value="F:ATP binding"/>
    <property type="evidence" value="ECO:0007669"/>
    <property type="project" value="UniProtKB-KW"/>
</dbReference>
<dbReference type="Proteomes" id="UP000770661">
    <property type="component" value="Unassembled WGS sequence"/>
</dbReference>
<dbReference type="InterPro" id="IPR052093">
    <property type="entry name" value="HR_Repair_Mediator"/>
</dbReference>
<comment type="subcellular location">
    <subcellularLocation>
        <location evidence="1">Nucleus</location>
    </subcellularLocation>
</comment>
<dbReference type="Gene3D" id="3.40.50.300">
    <property type="entry name" value="P-loop containing nucleotide triphosphate hydrolases"/>
    <property type="match status" value="1"/>
</dbReference>
<evidence type="ECO:0000256" key="6">
    <source>
        <dbReference type="ARBA" id="ARBA00023242"/>
    </source>
</evidence>
<dbReference type="Pfam" id="PF08423">
    <property type="entry name" value="Rad51"/>
    <property type="match status" value="1"/>
</dbReference>
<dbReference type="GO" id="GO:0033065">
    <property type="term" value="C:Rad51C-XRCC3 complex"/>
    <property type="evidence" value="ECO:0007669"/>
    <property type="project" value="TreeGrafter"/>
</dbReference>
<keyword evidence="4" id="KW-0067">ATP-binding</keyword>
<evidence type="ECO:0000313" key="10">
    <source>
        <dbReference type="Proteomes" id="UP000770661"/>
    </source>
</evidence>
<dbReference type="PROSITE" id="PS50162">
    <property type="entry name" value="RECA_2"/>
    <property type="match status" value="1"/>
</dbReference>
<dbReference type="PANTHER" id="PTHR46239">
    <property type="entry name" value="DNA REPAIR PROTEIN RAD51 HOMOLOG 3 RAD51C"/>
    <property type="match status" value="1"/>
</dbReference>
<evidence type="ECO:0000256" key="1">
    <source>
        <dbReference type="ARBA" id="ARBA00004123"/>
    </source>
</evidence>
<sequence>MMAEGLGINGWSLSEIGLPSSQMIKLLNADFNTTNDVKDMKPSELSQASGLSLKESLEVLRLADNKQQPNPVDMLQMFQEGDELPQIVTFCKALDTLLGGGIPLQAITEVSGTPGIGKTQVW</sequence>
<organism evidence="9 10">
    <name type="scientific">Chionoecetes opilio</name>
    <name type="common">Atlantic snow crab</name>
    <name type="synonym">Cancer opilio</name>
    <dbReference type="NCBI Taxonomy" id="41210"/>
    <lineage>
        <taxon>Eukaryota</taxon>
        <taxon>Metazoa</taxon>
        <taxon>Ecdysozoa</taxon>
        <taxon>Arthropoda</taxon>
        <taxon>Crustacea</taxon>
        <taxon>Multicrustacea</taxon>
        <taxon>Malacostraca</taxon>
        <taxon>Eumalacostraca</taxon>
        <taxon>Eucarida</taxon>
        <taxon>Decapoda</taxon>
        <taxon>Pleocyemata</taxon>
        <taxon>Brachyura</taxon>
        <taxon>Eubrachyura</taxon>
        <taxon>Majoidea</taxon>
        <taxon>Majidae</taxon>
        <taxon>Chionoecetes</taxon>
    </lineage>
</organism>
<accession>A0A8J5CGH1</accession>
<dbReference type="InterPro" id="IPR013632">
    <property type="entry name" value="Rad51_C"/>
</dbReference>